<name>E2Q008_STRCL</name>
<dbReference type="AlphaFoldDB" id="E2Q008"/>
<accession>E2Q008</accession>
<evidence type="ECO:0000313" key="3">
    <source>
        <dbReference type="Proteomes" id="UP000002357"/>
    </source>
</evidence>
<dbReference type="eggNOG" id="COG4991">
    <property type="taxonomic scope" value="Bacteria"/>
</dbReference>
<evidence type="ECO:0000313" key="2">
    <source>
        <dbReference type="EMBL" id="EFG08427.1"/>
    </source>
</evidence>
<gene>
    <name evidence="2" type="ORF">SCLAV_3356</name>
</gene>
<dbReference type="GeneID" id="93730124"/>
<sequence length="127" mass="12929">MKRRYATLLPAVAAVALIAPVGLAAPATAAPAASTTGIAAAPCGTNVADRDGSSWGRTADGAHMRSGSSTSCASKGIAYSGHVLDYHCFTGGSTHSWTFVRNDTTGVQGWIRDDLLSDGGSFEPCNL</sequence>
<reference evidence="2 3" key="1">
    <citation type="journal article" date="2010" name="Genome Biol. Evol.">
        <title>The sequence of a 1.8-mb bacterial linear plasmid reveals a rich evolutionary reservoir of secondary metabolic pathways.</title>
        <authorList>
            <person name="Medema M.H."/>
            <person name="Trefzer A."/>
            <person name="Kovalchuk A."/>
            <person name="van den Berg M."/>
            <person name="Mueller U."/>
            <person name="Heijne W."/>
            <person name="Wu L."/>
            <person name="Alam M.T."/>
            <person name="Ronning C.M."/>
            <person name="Nierman W.C."/>
            <person name="Bovenberg R.A.L."/>
            <person name="Breitling R."/>
            <person name="Takano E."/>
        </authorList>
    </citation>
    <scope>NUCLEOTIDE SEQUENCE [LARGE SCALE GENOMIC DNA]</scope>
    <source>
        <strain evidence="3">ATCC 27064 / DSM 738 / JCM 4710 / NBRC 13307 / NCIMB 12785 / NRRL 3585 / VKM Ac-602</strain>
    </source>
</reference>
<evidence type="ECO:0000256" key="1">
    <source>
        <dbReference type="SAM" id="SignalP"/>
    </source>
</evidence>
<dbReference type="STRING" id="1901.BB341_11855"/>
<protein>
    <recommendedName>
        <fullName evidence="4">SH3 domain-containing protein</fullName>
    </recommendedName>
</protein>
<dbReference type="OrthoDB" id="3697954at2"/>
<dbReference type="EMBL" id="CM000913">
    <property type="protein sequence ID" value="EFG08427.1"/>
    <property type="molecule type" value="Genomic_DNA"/>
</dbReference>
<dbReference type="RefSeq" id="WP_003961348.1">
    <property type="nucleotide sequence ID" value="NZ_CM000913.1"/>
</dbReference>
<keyword evidence="3" id="KW-1185">Reference proteome</keyword>
<keyword evidence="1" id="KW-0732">Signal</keyword>
<feature type="signal peptide" evidence="1">
    <location>
        <begin position="1"/>
        <end position="24"/>
    </location>
</feature>
<dbReference type="KEGG" id="sclf:BB341_11855"/>
<dbReference type="Proteomes" id="UP000002357">
    <property type="component" value="Chromosome"/>
</dbReference>
<evidence type="ECO:0008006" key="4">
    <source>
        <dbReference type="Google" id="ProtNLM"/>
    </source>
</evidence>
<feature type="chain" id="PRO_5038479270" description="SH3 domain-containing protein" evidence="1">
    <location>
        <begin position="25"/>
        <end position="127"/>
    </location>
</feature>
<proteinExistence type="predicted"/>
<organism evidence="2 3">
    <name type="scientific">Streptomyces clavuligerus</name>
    <dbReference type="NCBI Taxonomy" id="1901"/>
    <lineage>
        <taxon>Bacteria</taxon>
        <taxon>Bacillati</taxon>
        <taxon>Actinomycetota</taxon>
        <taxon>Actinomycetes</taxon>
        <taxon>Kitasatosporales</taxon>
        <taxon>Streptomycetaceae</taxon>
        <taxon>Streptomyces</taxon>
    </lineage>
</organism>